<name>A0AAI8QB69_9BRAD</name>
<dbReference type="RefSeq" id="WP_015685317.1">
    <property type="nucleotide sequence ID" value="NC_017082.1"/>
</dbReference>
<gene>
    <name evidence="2" type="ORF">S23_27850</name>
</gene>
<evidence type="ECO:0000313" key="2">
    <source>
        <dbReference type="EMBL" id="BAL75997.1"/>
    </source>
</evidence>
<sequence length="374" mass="38886">MVTTRLASQAQNHFGNNITPATAQKTRKANSRIAAKQGRFRILVGGTSVPAGNGSNPAASVTDVRKGSYPTRMAESFTRYGVPASWQSFFGNANQAGNLPTFDPRISLGAGWSYDGTRMTLGGYLLNSVNTNPLTLTPTQAVRTFEIYSLFAPGAGTQTVAIGGSAPASGVPSIAQNATLAVNKSVASAAAASTSALTLTNTSTTITRTLGVIAVDDTSYGIDIVNAAIPGSLISDWAANNGVFSPINMFSQVGADLFVLDVLTNTRNAGSDLTAGMTDLQTQVTAAKAAGLDVLLVLSPPSSSADIDAATQIAYNNAARALAIQTGCMFADLFSRWIDWATGNTNGFFYDDKHLSNYGHADAGDYLAKLIMSI</sequence>
<dbReference type="Proteomes" id="UP000007886">
    <property type="component" value="Chromosome"/>
</dbReference>
<accession>A0AAI8QB69</accession>
<dbReference type="KEGG" id="brs:S23_27850"/>
<evidence type="ECO:0000256" key="1">
    <source>
        <dbReference type="SAM" id="MobiDB-lite"/>
    </source>
</evidence>
<keyword evidence="3" id="KW-1185">Reference proteome</keyword>
<organism evidence="2 3">
    <name type="scientific">Bradyrhizobium cosmicum</name>
    <dbReference type="NCBI Taxonomy" id="1404864"/>
    <lineage>
        <taxon>Bacteria</taxon>
        <taxon>Pseudomonadati</taxon>
        <taxon>Pseudomonadota</taxon>
        <taxon>Alphaproteobacteria</taxon>
        <taxon>Hyphomicrobiales</taxon>
        <taxon>Nitrobacteraceae</taxon>
        <taxon>Bradyrhizobium</taxon>
    </lineage>
</organism>
<proteinExistence type="predicted"/>
<protein>
    <submittedName>
        <fullName evidence="2">Phosphoenolpyruvate carboxykinase</fullName>
    </submittedName>
</protein>
<dbReference type="AlphaFoldDB" id="A0AAI8QB69"/>
<reference evidence="2 3" key="1">
    <citation type="journal article" date="2012" name="Microbes Environ.">
        <title>Complete genome sequence of Bradyrhizobium sp. S23321: insights into symbiosis evolution in soil oligotrophs.</title>
        <authorList>
            <person name="Okubo T."/>
            <person name="Tsukui T."/>
            <person name="Maita H."/>
            <person name="Okamoto S."/>
            <person name="Oshima K."/>
            <person name="Fujisawa T."/>
            <person name="Saito A."/>
            <person name="Futamata H."/>
            <person name="Hattori R."/>
            <person name="Shimomura Y."/>
            <person name="Haruta S."/>
            <person name="Morimoto S."/>
            <person name="Wang Y."/>
            <person name="Sakai Y."/>
            <person name="Hattori M."/>
            <person name="Aizawa S."/>
            <person name="Nagashima K.V.P."/>
            <person name="Masuda S."/>
            <person name="Hattori T."/>
            <person name="Yamashita A."/>
            <person name="Bao Z."/>
            <person name="Hayatsu M."/>
            <person name="Kajiya-Kanegae H."/>
            <person name="Yoshinaga I."/>
            <person name="Sakamoto K."/>
            <person name="Toyota K."/>
            <person name="Nakao M."/>
            <person name="Kohara M."/>
            <person name="Anda M."/>
            <person name="Niwa R."/>
            <person name="Jung-Hwan P."/>
            <person name="Sameshima-Saito R."/>
            <person name="Tokuda S."/>
            <person name="Yamamoto S."/>
            <person name="Yamamoto S."/>
            <person name="Yokoyama T."/>
            <person name="Akutsu T."/>
            <person name="Nakamura Y."/>
            <person name="Nakahira-Yanaka Y."/>
            <person name="Takada Hoshino Y."/>
            <person name="Hirakawa H."/>
            <person name="Mitsui H."/>
            <person name="Terasawa K."/>
            <person name="Itakura M."/>
            <person name="Sato S."/>
            <person name="Ikeda-Ohtsubo W."/>
            <person name="Sakakura N."/>
            <person name="Kaminuma E."/>
            <person name="Minamisawa K."/>
        </authorList>
    </citation>
    <scope>NUCLEOTIDE SEQUENCE [LARGE SCALE GENOMIC DNA]</scope>
    <source>
        <strain evidence="2 3">S23321</strain>
    </source>
</reference>
<evidence type="ECO:0000313" key="3">
    <source>
        <dbReference type="Proteomes" id="UP000007886"/>
    </source>
</evidence>
<dbReference type="InterPro" id="IPR036514">
    <property type="entry name" value="SGNH_hydro_sf"/>
</dbReference>
<dbReference type="GO" id="GO:0016788">
    <property type="term" value="F:hydrolase activity, acting on ester bonds"/>
    <property type="evidence" value="ECO:0007669"/>
    <property type="project" value="UniProtKB-ARBA"/>
</dbReference>
<dbReference type="Gene3D" id="3.40.50.1110">
    <property type="entry name" value="SGNH hydrolase"/>
    <property type="match status" value="1"/>
</dbReference>
<dbReference type="SUPFAM" id="SSF52266">
    <property type="entry name" value="SGNH hydrolase"/>
    <property type="match status" value="1"/>
</dbReference>
<dbReference type="EMBL" id="AP012279">
    <property type="protein sequence ID" value="BAL75997.1"/>
    <property type="molecule type" value="Genomic_DNA"/>
</dbReference>
<feature type="compositionally biased region" description="Polar residues" evidence="1">
    <location>
        <begin position="1"/>
        <end position="24"/>
    </location>
</feature>
<feature type="region of interest" description="Disordered" evidence="1">
    <location>
        <begin position="1"/>
        <end position="29"/>
    </location>
</feature>